<evidence type="ECO:0000313" key="4">
    <source>
        <dbReference type="EMBL" id="GAN80043.1"/>
    </source>
</evidence>
<dbReference type="Proteomes" id="UP000032668">
    <property type="component" value="Unassembled WGS sequence"/>
</dbReference>
<keyword evidence="5" id="KW-1185">Reference proteome</keyword>
<keyword evidence="1 2" id="KW-0597">Phosphoprotein</keyword>
<feature type="domain" description="Response regulatory" evidence="3">
    <location>
        <begin position="3"/>
        <end position="120"/>
    </location>
</feature>
<dbReference type="InterPro" id="IPR011006">
    <property type="entry name" value="CheY-like_superfamily"/>
</dbReference>
<accession>A0A0D6PFQ1</accession>
<gene>
    <name evidence="4" type="ORF">Aam_035_050</name>
</gene>
<dbReference type="GO" id="GO:0000160">
    <property type="term" value="P:phosphorelay signal transduction system"/>
    <property type="evidence" value="ECO:0007669"/>
    <property type="project" value="InterPro"/>
</dbReference>
<dbReference type="PANTHER" id="PTHR44591:SF25">
    <property type="entry name" value="CHEMOTAXIS TWO-COMPONENT RESPONSE REGULATOR"/>
    <property type="match status" value="1"/>
</dbReference>
<organism evidence="4 5">
    <name type="scientific">Acidocella aminolytica 101 = DSM 11237</name>
    <dbReference type="NCBI Taxonomy" id="1120923"/>
    <lineage>
        <taxon>Bacteria</taxon>
        <taxon>Pseudomonadati</taxon>
        <taxon>Pseudomonadota</taxon>
        <taxon>Alphaproteobacteria</taxon>
        <taxon>Acetobacterales</taxon>
        <taxon>Acidocellaceae</taxon>
        <taxon>Acidocella</taxon>
    </lineage>
</organism>
<dbReference type="PROSITE" id="PS50110">
    <property type="entry name" value="RESPONSE_REGULATORY"/>
    <property type="match status" value="1"/>
</dbReference>
<evidence type="ECO:0000313" key="5">
    <source>
        <dbReference type="Proteomes" id="UP000032668"/>
    </source>
</evidence>
<dbReference type="SUPFAM" id="SSF52172">
    <property type="entry name" value="CheY-like"/>
    <property type="match status" value="1"/>
</dbReference>
<dbReference type="Gene3D" id="3.40.50.2300">
    <property type="match status" value="1"/>
</dbReference>
<dbReference type="RefSeq" id="WP_048878466.1">
    <property type="nucleotide sequence ID" value="NZ_BANC01000035.1"/>
</dbReference>
<dbReference type="SMART" id="SM00448">
    <property type="entry name" value="REC"/>
    <property type="match status" value="1"/>
</dbReference>
<dbReference type="EMBL" id="BANC01000035">
    <property type="protein sequence ID" value="GAN80043.1"/>
    <property type="molecule type" value="Genomic_DNA"/>
</dbReference>
<dbReference type="PANTHER" id="PTHR44591">
    <property type="entry name" value="STRESS RESPONSE REGULATOR PROTEIN 1"/>
    <property type="match status" value="1"/>
</dbReference>
<protein>
    <submittedName>
        <fullName evidence="4">Response regulator receiver chemotaxis protein cheY</fullName>
    </submittedName>
</protein>
<evidence type="ECO:0000256" key="2">
    <source>
        <dbReference type="PROSITE-ProRule" id="PRU00169"/>
    </source>
</evidence>
<name>A0A0D6PFQ1_9PROT</name>
<dbReference type="InterPro" id="IPR001789">
    <property type="entry name" value="Sig_transdc_resp-reg_receiver"/>
</dbReference>
<dbReference type="AlphaFoldDB" id="A0A0D6PFQ1"/>
<dbReference type="Pfam" id="PF00072">
    <property type="entry name" value="Response_reg"/>
    <property type="match status" value="1"/>
</dbReference>
<dbReference type="STRING" id="1120923.SAMN02746095_02046"/>
<evidence type="ECO:0000256" key="1">
    <source>
        <dbReference type="ARBA" id="ARBA00022553"/>
    </source>
</evidence>
<comment type="caution">
    <text evidence="4">The sequence shown here is derived from an EMBL/GenBank/DDBJ whole genome shotgun (WGS) entry which is preliminary data.</text>
</comment>
<dbReference type="InterPro" id="IPR050595">
    <property type="entry name" value="Bact_response_regulator"/>
</dbReference>
<evidence type="ECO:0000259" key="3">
    <source>
        <dbReference type="PROSITE" id="PS50110"/>
    </source>
</evidence>
<sequence>MPTILVLDDSATMVMSLSHILKGAGYEVETGMNGREGITKLSEGIKPSVILTDLNMPELDGIGFIKEARKIASARYTPIIVLTTESGGRKRDEARAAGASGWLTKPAEPNQLLSVVKQLCPVK</sequence>
<reference evidence="4 5" key="1">
    <citation type="submission" date="2012-11" db="EMBL/GenBank/DDBJ databases">
        <title>Whole genome sequence of Acidocella aminolytica 101 = DSM 11237.</title>
        <authorList>
            <person name="Azuma Y."/>
            <person name="Higashiura N."/>
            <person name="Hirakawa H."/>
            <person name="Matsushita K."/>
        </authorList>
    </citation>
    <scope>NUCLEOTIDE SEQUENCE [LARGE SCALE GENOMIC DNA]</scope>
    <source>
        <strain evidence="5">101 / DSM 11237</strain>
    </source>
</reference>
<feature type="modified residue" description="4-aspartylphosphate" evidence="2">
    <location>
        <position position="53"/>
    </location>
</feature>
<dbReference type="OrthoDB" id="9800897at2"/>
<proteinExistence type="predicted"/>